<reference evidence="4 5" key="1">
    <citation type="submission" date="2020-03" db="EMBL/GenBank/DDBJ databases">
        <title>Genomic Encyclopedia of Type Strains, Phase IV (KMG-IV): sequencing the most valuable type-strain genomes for metagenomic binning, comparative biology and taxonomic classification.</title>
        <authorList>
            <person name="Goeker M."/>
        </authorList>
    </citation>
    <scope>NUCLEOTIDE SEQUENCE [LARGE SCALE GENOMIC DNA]</scope>
    <source>
        <strain evidence="4 5">DSM 19867</strain>
    </source>
</reference>
<dbReference type="RefSeq" id="WP_167083817.1">
    <property type="nucleotide sequence ID" value="NZ_BAAADC010000001.1"/>
</dbReference>
<comment type="caution">
    <text evidence="4">The sequence shown here is derived from an EMBL/GenBank/DDBJ whole genome shotgun (WGS) entry which is preliminary data.</text>
</comment>
<dbReference type="PANTHER" id="PTHR30466:SF11">
    <property type="entry name" value="FLAVIN-DEPENDENT MONOOXYGENASE, REDUCTASE SUBUNIT HSAB"/>
    <property type="match status" value="1"/>
</dbReference>
<dbReference type="GO" id="GO:0010181">
    <property type="term" value="F:FMN binding"/>
    <property type="evidence" value="ECO:0007669"/>
    <property type="project" value="InterPro"/>
</dbReference>
<gene>
    <name evidence="4" type="ORF">FHS83_003074</name>
</gene>
<comment type="similarity">
    <text evidence="1">Belongs to the non-flavoprotein flavin reductase family.</text>
</comment>
<dbReference type="Gene3D" id="2.30.110.10">
    <property type="entry name" value="Electron Transport, Fmn-binding Protein, Chain A"/>
    <property type="match status" value="1"/>
</dbReference>
<evidence type="ECO:0000256" key="2">
    <source>
        <dbReference type="ARBA" id="ARBA00023002"/>
    </source>
</evidence>
<dbReference type="AlphaFoldDB" id="A0A846N1Z0"/>
<evidence type="ECO:0000256" key="1">
    <source>
        <dbReference type="ARBA" id="ARBA00008898"/>
    </source>
</evidence>
<dbReference type="InterPro" id="IPR012349">
    <property type="entry name" value="Split_barrel_FMN-bd"/>
</dbReference>
<sequence length="157" mass="16680">MTVDTRAFRKALGTFPTGIVVVTAGEGENAKGITVNSFSSVSLDPPLVLWCLGKNSSRYDLFTKPAEFTISVLAADQRSVSDRLACSADCSVAGLPIAKTENGAPAMEGALAVFECSREAMHDAGDHVILVGRVTRFSVREDGAALTYFRSRYGVAE</sequence>
<name>A0A846N1Z0_9PROT</name>
<evidence type="ECO:0000259" key="3">
    <source>
        <dbReference type="SMART" id="SM00903"/>
    </source>
</evidence>
<dbReference type="InterPro" id="IPR050268">
    <property type="entry name" value="NADH-dep_flavin_reductase"/>
</dbReference>
<evidence type="ECO:0000313" key="5">
    <source>
        <dbReference type="Proteomes" id="UP000570514"/>
    </source>
</evidence>
<dbReference type="Proteomes" id="UP000570514">
    <property type="component" value="Unassembled WGS sequence"/>
</dbReference>
<keyword evidence="5" id="KW-1185">Reference proteome</keyword>
<organism evidence="4 5">
    <name type="scientific">Rhizomicrobium palustre</name>
    <dbReference type="NCBI Taxonomy" id="189966"/>
    <lineage>
        <taxon>Bacteria</taxon>
        <taxon>Pseudomonadati</taxon>
        <taxon>Pseudomonadota</taxon>
        <taxon>Alphaproteobacteria</taxon>
        <taxon>Micropepsales</taxon>
        <taxon>Micropepsaceae</taxon>
        <taxon>Rhizomicrobium</taxon>
    </lineage>
</organism>
<feature type="domain" description="Flavin reductase like" evidence="3">
    <location>
        <begin position="12"/>
        <end position="155"/>
    </location>
</feature>
<accession>A0A846N1Z0</accession>
<dbReference type="PANTHER" id="PTHR30466">
    <property type="entry name" value="FLAVIN REDUCTASE"/>
    <property type="match status" value="1"/>
</dbReference>
<dbReference type="SMART" id="SM00903">
    <property type="entry name" value="Flavin_Reduct"/>
    <property type="match status" value="1"/>
</dbReference>
<dbReference type="InterPro" id="IPR002563">
    <property type="entry name" value="Flavin_Rdtase-like_dom"/>
</dbReference>
<dbReference type="SUPFAM" id="SSF50475">
    <property type="entry name" value="FMN-binding split barrel"/>
    <property type="match status" value="1"/>
</dbReference>
<protein>
    <submittedName>
        <fullName evidence="4">Flavin reductase (DIM6/NTAB) family NADH-FMN oxidoreductase RutF</fullName>
    </submittedName>
</protein>
<keyword evidence="2" id="KW-0560">Oxidoreductase</keyword>
<dbReference type="GO" id="GO:0042602">
    <property type="term" value="F:riboflavin reductase (NADPH) activity"/>
    <property type="evidence" value="ECO:0007669"/>
    <property type="project" value="TreeGrafter"/>
</dbReference>
<proteinExistence type="inferred from homology"/>
<dbReference type="EMBL" id="JAASRM010000001">
    <property type="protein sequence ID" value="NIK89756.1"/>
    <property type="molecule type" value="Genomic_DNA"/>
</dbReference>
<evidence type="ECO:0000313" key="4">
    <source>
        <dbReference type="EMBL" id="NIK89756.1"/>
    </source>
</evidence>
<dbReference type="Pfam" id="PF01613">
    <property type="entry name" value="Flavin_Reduct"/>
    <property type="match status" value="1"/>
</dbReference>